<evidence type="ECO:0000313" key="2">
    <source>
        <dbReference type="Proteomes" id="UP001497482"/>
    </source>
</evidence>
<organism evidence="1 2">
    <name type="scientific">Knipowitschia caucasica</name>
    <name type="common">Caucasian dwarf goby</name>
    <name type="synonym">Pomatoschistus caucasicus</name>
    <dbReference type="NCBI Taxonomy" id="637954"/>
    <lineage>
        <taxon>Eukaryota</taxon>
        <taxon>Metazoa</taxon>
        <taxon>Chordata</taxon>
        <taxon>Craniata</taxon>
        <taxon>Vertebrata</taxon>
        <taxon>Euteleostomi</taxon>
        <taxon>Actinopterygii</taxon>
        <taxon>Neopterygii</taxon>
        <taxon>Teleostei</taxon>
        <taxon>Neoteleostei</taxon>
        <taxon>Acanthomorphata</taxon>
        <taxon>Gobiaria</taxon>
        <taxon>Gobiiformes</taxon>
        <taxon>Gobioidei</taxon>
        <taxon>Gobiidae</taxon>
        <taxon>Gobiinae</taxon>
        <taxon>Knipowitschia</taxon>
    </lineage>
</organism>
<gene>
    <name evidence="1" type="ORF">KC01_LOCUS20905</name>
</gene>
<dbReference type="EMBL" id="OZ035824">
    <property type="protein sequence ID" value="CAL1591543.1"/>
    <property type="molecule type" value="Genomic_DNA"/>
</dbReference>
<dbReference type="AlphaFoldDB" id="A0AAV2KS42"/>
<sequence length="100" mass="10863">MRGAREDGHRGGLSDSACICGACVFGACICSRCRSGAGPGGRVSESPKPDTEWRKDLAASPVSPASLRRLLSLKLATRYFCFRPKNFWSDKKSQLQISLQ</sequence>
<accession>A0AAV2KS42</accession>
<protein>
    <submittedName>
        <fullName evidence="1">Uncharacterized protein</fullName>
    </submittedName>
</protein>
<keyword evidence="2" id="KW-1185">Reference proteome</keyword>
<evidence type="ECO:0000313" key="1">
    <source>
        <dbReference type="EMBL" id="CAL1591543.1"/>
    </source>
</evidence>
<proteinExistence type="predicted"/>
<dbReference type="Proteomes" id="UP001497482">
    <property type="component" value="Chromosome 2"/>
</dbReference>
<reference evidence="1 2" key="1">
    <citation type="submission" date="2024-04" db="EMBL/GenBank/DDBJ databases">
        <authorList>
            <person name="Waldvogel A.-M."/>
            <person name="Schoenle A."/>
        </authorList>
    </citation>
    <scope>NUCLEOTIDE SEQUENCE [LARGE SCALE GENOMIC DNA]</scope>
</reference>
<name>A0AAV2KS42_KNICA</name>
<dbReference type="PROSITE" id="PS51257">
    <property type="entry name" value="PROKAR_LIPOPROTEIN"/>
    <property type="match status" value="1"/>
</dbReference>